<keyword evidence="3" id="KW-0813">Transport</keyword>
<comment type="caution">
    <text evidence="5">The sequence shown here is derived from an EMBL/GenBank/DDBJ whole genome shotgun (WGS) entry which is preliminary data.</text>
</comment>
<evidence type="ECO:0000256" key="1">
    <source>
        <dbReference type="ARBA" id="ARBA00004196"/>
    </source>
</evidence>
<evidence type="ECO:0000313" key="5">
    <source>
        <dbReference type="EMBL" id="GGM31408.1"/>
    </source>
</evidence>
<reference evidence="5" key="2">
    <citation type="submission" date="2020-09" db="EMBL/GenBank/DDBJ databases">
        <authorList>
            <person name="Sun Q."/>
            <person name="Ohkuma M."/>
        </authorList>
    </citation>
    <scope>NUCLEOTIDE SEQUENCE</scope>
    <source>
        <strain evidence="5">JCM 3051</strain>
    </source>
</reference>
<evidence type="ECO:0000256" key="3">
    <source>
        <dbReference type="ARBA" id="ARBA00022448"/>
    </source>
</evidence>
<dbReference type="SUPFAM" id="SSF53850">
    <property type="entry name" value="Periplasmic binding protein-like II"/>
    <property type="match status" value="1"/>
</dbReference>
<keyword evidence="4" id="KW-0732">Signal</keyword>
<organism evidence="5 6">
    <name type="scientific">Promicromonospora citrea</name>
    <dbReference type="NCBI Taxonomy" id="43677"/>
    <lineage>
        <taxon>Bacteria</taxon>
        <taxon>Bacillati</taxon>
        <taxon>Actinomycetota</taxon>
        <taxon>Actinomycetes</taxon>
        <taxon>Micrococcales</taxon>
        <taxon>Promicromonosporaceae</taxon>
        <taxon>Promicromonospora</taxon>
    </lineage>
</organism>
<evidence type="ECO:0000256" key="4">
    <source>
        <dbReference type="ARBA" id="ARBA00022729"/>
    </source>
</evidence>
<dbReference type="PROSITE" id="PS51257">
    <property type="entry name" value="PROKAR_LIPOPROTEIN"/>
    <property type="match status" value="1"/>
</dbReference>
<reference evidence="5" key="1">
    <citation type="journal article" date="2014" name="Int. J. Syst. Evol. Microbiol.">
        <title>Complete genome sequence of Corynebacterium casei LMG S-19264T (=DSM 44701T), isolated from a smear-ripened cheese.</title>
        <authorList>
            <consortium name="US DOE Joint Genome Institute (JGI-PGF)"/>
            <person name="Walter F."/>
            <person name="Albersmeier A."/>
            <person name="Kalinowski J."/>
            <person name="Ruckert C."/>
        </authorList>
    </citation>
    <scope>NUCLEOTIDE SEQUENCE</scope>
    <source>
        <strain evidence="5">JCM 3051</strain>
    </source>
</reference>
<name>A0A8H9GJ46_9MICO</name>
<sequence>MADLTRRSFLTWTGVGALSIAAMTLAGCGPSGSGGGRDGSVRFAWWGGSDRQRAYLDALDAFTAEHPDIKVAPEFGDYTAYQERMTTQMAARDVPDVFWIPSAAVLTYRDAGLYRDLEGVDGLDLSGFDAAQVDSFRLGGTLDTLPKSVFSPVVRYNATFAEEDGVTLPDDLSWDSLAELLIDYAKDNPSGRTGTSYGAYHDMPFESFLRQRGEDLWTEDGRLGATVDGVAAWIDWWERLRTAGATTTLSQQDGIEPSWAQVGDKVLLTFANSNHIVDEAQAFPDYEFDQRDVPAGQDAAAGYHFTYYSRFAMYSGVPDDRVEAAATLMSYNLNSPELLGLVGLSAGAPPNVNLLDAYEPDATPDEQKVIAITREIAQTEQRPRFEAPAGSGSWRELMIRELEEVTLGQKTVPDAAAAFVEAVEGEIASA</sequence>
<comment type="similarity">
    <text evidence="2">Belongs to the bacterial solute-binding protein 1 family.</text>
</comment>
<evidence type="ECO:0000256" key="2">
    <source>
        <dbReference type="ARBA" id="ARBA00008520"/>
    </source>
</evidence>
<comment type="subcellular location">
    <subcellularLocation>
        <location evidence="1">Cell envelope</location>
    </subcellularLocation>
</comment>
<dbReference type="InterPro" id="IPR006059">
    <property type="entry name" value="SBP"/>
</dbReference>
<dbReference type="PANTHER" id="PTHR43649">
    <property type="entry name" value="ARABINOSE-BINDING PROTEIN-RELATED"/>
    <property type="match status" value="1"/>
</dbReference>
<protein>
    <submittedName>
        <fullName evidence="5">Putative ABC transporter substrate-binding protein YesO</fullName>
    </submittedName>
</protein>
<dbReference type="InterPro" id="IPR006311">
    <property type="entry name" value="TAT_signal"/>
</dbReference>
<dbReference type="EMBL" id="BMPT01000011">
    <property type="protein sequence ID" value="GGM31408.1"/>
    <property type="molecule type" value="Genomic_DNA"/>
</dbReference>
<dbReference type="PANTHER" id="PTHR43649:SF31">
    <property type="entry name" value="SN-GLYCEROL-3-PHOSPHATE-BINDING PERIPLASMIC PROTEIN UGPB"/>
    <property type="match status" value="1"/>
</dbReference>
<dbReference type="RefSeq" id="WP_212760143.1">
    <property type="nucleotide sequence ID" value="NZ_BMPT01000011.1"/>
</dbReference>
<dbReference type="PROSITE" id="PS51318">
    <property type="entry name" value="TAT"/>
    <property type="match status" value="1"/>
</dbReference>
<dbReference type="Pfam" id="PF13416">
    <property type="entry name" value="SBP_bac_8"/>
    <property type="match status" value="1"/>
</dbReference>
<gene>
    <name evidence="5" type="primary">yesO</name>
    <name evidence="5" type="ORF">GCM10010102_28500</name>
</gene>
<dbReference type="GO" id="GO:0030313">
    <property type="term" value="C:cell envelope"/>
    <property type="evidence" value="ECO:0007669"/>
    <property type="project" value="UniProtKB-SubCell"/>
</dbReference>
<dbReference type="InterPro" id="IPR050490">
    <property type="entry name" value="Bact_solute-bd_prot1"/>
</dbReference>
<proteinExistence type="inferred from homology"/>
<dbReference type="AlphaFoldDB" id="A0A8H9GJ46"/>
<dbReference type="Proteomes" id="UP000655589">
    <property type="component" value="Unassembled WGS sequence"/>
</dbReference>
<evidence type="ECO:0000313" key="6">
    <source>
        <dbReference type="Proteomes" id="UP000655589"/>
    </source>
</evidence>
<dbReference type="Gene3D" id="3.40.190.10">
    <property type="entry name" value="Periplasmic binding protein-like II"/>
    <property type="match status" value="2"/>
</dbReference>
<accession>A0A8H9GJ46</accession>
<keyword evidence="6" id="KW-1185">Reference proteome</keyword>